<evidence type="ECO:0000313" key="2">
    <source>
        <dbReference type="Proteomes" id="UP001428817"/>
    </source>
</evidence>
<sequence>MATVQLRRYRIADGQLDAFMSWFPRAVRTREPYGFFVEFAYVDRVAGEFIWAVGHPGDSDAFDDAEARWRVDPERTTVFGEQPDCVLHHRIAKVEPVRPS</sequence>
<dbReference type="RefSeq" id="WP_185062907.1">
    <property type="nucleotide sequence ID" value="NZ_BAABJP010000004.1"/>
</dbReference>
<name>A0ABP9PQD4_9PSEU</name>
<dbReference type="EMBL" id="BAABJP010000004">
    <property type="protein sequence ID" value="GAA5149584.1"/>
    <property type="molecule type" value="Genomic_DNA"/>
</dbReference>
<comment type="caution">
    <text evidence="1">The sequence shown here is derived from an EMBL/GenBank/DDBJ whole genome shotgun (WGS) entry which is preliminary data.</text>
</comment>
<evidence type="ECO:0000313" key="1">
    <source>
        <dbReference type="EMBL" id="GAA5149584.1"/>
    </source>
</evidence>
<keyword evidence="2" id="KW-1185">Reference proteome</keyword>
<accession>A0ABP9PQD4</accession>
<gene>
    <name evidence="1" type="ORF">GCM10023321_13660</name>
</gene>
<proteinExistence type="predicted"/>
<organism evidence="1 2">
    <name type="scientific">Pseudonocardia eucalypti</name>
    <dbReference type="NCBI Taxonomy" id="648755"/>
    <lineage>
        <taxon>Bacteria</taxon>
        <taxon>Bacillati</taxon>
        <taxon>Actinomycetota</taxon>
        <taxon>Actinomycetes</taxon>
        <taxon>Pseudonocardiales</taxon>
        <taxon>Pseudonocardiaceae</taxon>
        <taxon>Pseudonocardia</taxon>
    </lineage>
</organism>
<reference evidence="2" key="1">
    <citation type="journal article" date="2019" name="Int. J. Syst. Evol. Microbiol.">
        <title>The Global Catalogue of Microorganisms (GCM) 10K type strain sequencing project: providing services to taxonomists for standard genome sequencing and annotation.</title>
        <authorList>
            <consortium name="The Broad Institute Genomics Platform"/>
            <consortium name="The Broad Institute Genome Sequencing Center for Infectious Disease"/>
            <person name="Wu L."/>
            <person name="Ma J."/>
        </authorList>
    </citation>
    <scope>NUCLEOTIDE SEQUENCE [LARGE SCALE GENOMIC DNA]</scope>
    <source>
        <strain evidence="2">JCM 18303</strain>
    </source>
</reference>
<protein>
    <recommendedName>
        <fullName evidence="3">NIPSNAP protein</fullName>
    </recommendedName>
</protein>
<dbReference type="Proteomes" id="UP001428817">
    <property type="component" value="Unassembled WGS sequence"/>
</dbReference>
<evidence type="ECO:0008006" key="3">
    <source>
        <dbReference type="Google" id="ProtNLM"/>
    </source>
</evidence>